<comment type="similarity">
    <text evidence="1">Belongs to the glycosyl hydrolase 13 family.</text>
</comment>
<organism evidence="3 4">
    <name type="scientific">Roseateles asaccharophilus</name>
    <dbReference type="NCBI Taxonomy" id="582607"/>
    <lineage>
        <taxon>Bacteria</taxon>
        <taxon>Pseudomonadati</taxon>
        <taxon>Pseudomonadota</taxon>
        <taxon>Betaproteobacteria</taxon>
        <taxon>Burkholderiales</taxon>
        <taxon>Sphaerotilaceae</taxon>
        <taxon>Roseateles</taxon>
    </lineage>
</organism>
<evidence type="ECO:0000313" key="4">
    <source>
        <dbReference type="Proteomes" id="UP001180825"/>
    </source>
</evidence>
<comment type="caution">
    <text evidence="3">The sequence shown here is derived from an EMBL/GenBank/DDBJ whole genome shotgun (WGS) entry which is preliminary data.</text>
</comment>
<dbReference type="GO" id="GO:0016798">
    <property type="term" value="F:hydrolase activity, acting on glycosyl bonds"/>
    <property type="evidence" value="ECO:0007669"/>
    <property type="project" value="UniProtKB-KW"/>
</dbReference>
<dbReference type="PANTHER" id="PTHR10357">
    <property type="entry name" value="ALPHA-AMYLASE FAMILY MEMBER"/>
    <property type="match status" value="1"/>
</dbReference>
<keyword evidence="3" id="KW-0378">Hydrolase</keyword>
<dbReference type="EMBL" id="JAVDXV010000002">
    <property type="protein sequence ID" value="MDR7332338.1"/>
    <property type="molecule type" value="Genomic_DNA"/>
</dbReference>
<dbReference type="CDD" id="cd11316">
    <property type="entry name" value="AmyAc_bac2_AmyA"/>
    <property type="match status" value="1"/>
</dbReference>
<keyword evidence="4" id="KW-1185">Reference proteome</keyword>
<dbReference type="Gene3D" id="3.20.20.80">
    <property type="entry name" value="Glycosidases"/>
    <property type="match status" value="1"/>
</dbReference>
<accession>A0ABU2A6V7</accession>
<dbReference type="Gene3D" id="2.60.40.1180">
    <property type="entry name" value="Golgi alpha-mannosidase II"/>
    <property type="match status" value="1"/>
</dbReference>
<dbReference type="Proteomes" id="UP001180825">
    <property type="component" value="Unassembled WGS sequence"/>
</dbReference>
<evidence type="ECO:0000259" key="2">
    <source>
        <dbReference type="SMART" id="SM00642"/>
    </source>
</evidence>
<evidence type="ECO:0000256" key="1">
    <source>
        <dbReference type="ARBA" id="ARBA00008061"/>
    </source>
</evidence>
<feature type="domain" description="Glycosyl hydrolase family 13 catalytic" evidence="2">
    <location>
        <begin position="29"/>
        <end position="415"/>
    </location>
</feature>
<dbReference type="Pfam" id="PF00128">
    <property type="entry name" value="Alpha-amylase"/>
    <property type="match status" value="1"/>
</dbReference>
<dbReference type="InterPro" id="IPR017853">
    <property type="entry name" value="GH"/>
</dbReference>
<dbReference type="SMART" id="SM00642">
    <property type="entry name" value="Aamy"/>
    <property type="match status" value="1"/>
</dbReference>
<dbReference type="InterPro" id="IPR013780">
    <property type="entry name" value="Glyco_hydro_b"/>
</dbReference>
<dbReference type="Gene3D" id="3.90.400.10">
    <property type="entry name" value="Oligo-1,6-glucosidase, Domain 2"/>
    <property type="match status" value="1"/>
</dbReference>
<reference evidence="3 4" key="1">
    <citation type="submission" date="2023-07" db="EMBL/GenBank/DDBJ databases">
        <title>Sorghum-associated microbial communities from plants grown in Nebraska, USA.</title>
        <authorList>
            <person name="Schachtman D."/>
        </authorList>
    </citation>
    <scope>NUCLEOTIDE SEQUENCE [LARGE SCALE GENOMIC DNA]</scope>
    <source>
        <strain evidence="3 4">BE316</strain>
    </source>
</reference>
<dbReference type="RefSeq" id="WP_310326707.1">
    <property type="nucleotide sequence ID" value="NZ_JAVDXV010000002.1"/>
</dbReference>
<name>A0ABU2A6V7_9BURK</name>
<evidence type="ECO:0000313" key="3">
    <source>
        <dbReference type="EMBL" id="MDR7332338.1"/>
    </source>
</evidence>
<dbReference type="InterPro" id="IPR006047">
    <property type="entry name" value="GH13_cat_dom"/>
</dbReference>
<sequence length="504" mass="53730">MPTPDVSAVAMADPGSALPDGWQRGAFMQIFVRSYQDSDGDGIGDLKGLTSRLDYLKDLGVTGLWLMPITKSQDGDHGYAVTDYRDIEPAYGKLADLDELLKQAHARGIGVVIDHVINHSAGQHPLFVNAKDSASNAWRNWYVWQNPAPSGWSIYGANPWRSTANGAYFAPFWEQMPDFNLQKAEVVEFHKNALRFWLNRGVDGFRFDAVGNLVENGPAAWENQPRNYTLMNEMRQLLNGYARRHMVCEGPADPRGFGAANACGSAFAFDLSPALLGAARGQAASVSALADYFNTASAGMSPFLSNHDGFAGQRPADQLNANVAQLKLAASAYLLLPGAPFIYYGEEIGLRASTALSGDPALRTPMAWSAGSGNGFTTGTPYRALAANAATHHVAAQQADPDSLLNHYRALLALRNGTPALRDGDYANATAAGTLLSFQRRTATQGAVVVINFGSTATEASLTGLPANATLLAAAGGAHAGSDATGQARINTPAQSLRVYTYTR</sequence>
<dbReference type="InterPro" id="IPR045857">
    <property type="entry name" value="O16G_dom_2"/>
</dbReference>
<keyword evidence="3" id="KW-0326">Glycosidase</keyword>
<protein>
    <submittedName>
        <fullName evidence="3">Glycosidase</fullName>
    </submittedName>
</protein>
<dbReference type="PANTHER" id="PTHR10357:SF179">
    <property type="entry name" value="NEUTRAL AND BASIC AMINO ACID TRANSPORT PROTEIN RBAT"/>
    <property type="match status" value="1"/>
</dbReference>
<dbReference type="SUPFAM" id="SSF51445">
    <property type="entry name" value="(Trans)glycosidases"/>
    <property type="match status" value="1"/>
</dbReference>
<gene>
    <name evidence="3" type="ORF">J2X21_001464</name>
</gene>
<proteinExistence type="inferred from homology"/>